<gene>
    <name evidence="3" type="ORF">QYE76_019801</name>
</gene>
<feature type="domain" description="DUF6598" evidence="2">
    <location>
        <begin position="164"/>
        <end position="217"/>
    </location>
</feature>
<reference evidence="3" key="1">
    <citation type="submission" date="2023-07" db="EMBL/GenBank/DDBJ databases">
        <title>A chromosome-level genome assembly of Lolium multiflorum.</title>
        <authorList>
            <person name="Chen Y."/>
            <person name="Copetti D."/>
            <person name="Kolliker R."/>
            <person name="Studer B."/>
        </authorList>
    </citation>
    <scope>NUCLEOTIDE SEQUENCE</scope>
    <source>
        <strain evidence="3">02402/16</strain>
        <tissue evidence="3">Leaf</tissue>
    </source>
</reference>
<proteinExistence type="predicted"/>
<dbReference type="InterPro" id="IPR046533">
    <property type="entry name" value="DUF6598"/>
</dbReference>
<keyword evidence="4" id="KW-1185">Reference proteome</keyword>
<accession>A0AAD8VPF2</accession>
<dbReference type="PANTHER" id="PTHR33065">
    <property type="entry name" value="OS07G0486400 PROTEIN"/>
    <property type="match status" value="1"/>
</dbReference>
<evidence type="ECO:0000313" key="3">
    <source>
        <dbReference type="EMBL" id="KAK1614284.1"/>
    </source>
</evidence>
<comment type="caution">
    <text evidence="3">The sequence shown here is derived from an EMBL/GenBank/DDBJ whole genome shotgun (WGS) entry which is preliminary data.</text>
</comment>
<evidence type="ECO:0000313" key="4">
    <source>
        <dbReference type="Proteomes" id="UP001231189"/>
    </source>
</evidence>
<dbReference type="EMBL" id="JAUUTY010000006">
    <property type="protein sequence ID" value="KAK1614284.1"/>
    <property type="molecule type" value="Genomic_DNA"/>
</dbReference>
<organism evidence="3 4">
    <name type="scientific">Lolium multiflorum</name>
    <name type="common">Italian ryegrass</name>
    <name type="synonym">Lolium perenne subsp. multiflorum</name>
    <dbReference type="NCBI Taxonomy" id="4521"/>
    <lineage>
        <taxon>Eukaryota</taxon>
        <taxon>Viridiplantae</taxon>
        <taxon>Streptophyta</taxon>
        <taxon>Embryophyta</taxon>
        <taxon>Tracheophyta</taxon>
        <taxon>Spermatophyta</taxon>
        <taxon>Magnoliopsida</taxon>
        <taxon>Liliopsida</taxon>
        <taxon>Poales</taxon>
        <taxon>Poaceae</taxon>
        <taxon>BOP clade</taxon>
        <taxon>Pooideae</taxon>
        <taxon>Poodae</taxon>
        <taxon>Poeae</taxon>
        <taxon>Poeae Chloroplast Group 2 (Poeae type)</taxon>
        <taxon>Loliodinae</taxon>
        <taxon>Loliinae</taxon>
        <taxon>Lolium</taxon>
    </lineage>
</organism>
<dbReference type="PANTHER" id="PTHR33065:SF111">
    <property type="entry name" value="DUF6598 DOMAIN-CONTAINING PROTEIN"/>
    <property type="match status" value="1"/>
</dbReference>
<evidence type="ECO:0000256" key="1">
    <source>
        <dbReference type="SAM" id="MobiDB-lite"/>
    </source>
</evidence>
<feature type="region of interest" description="Disordered" evidence="1">
    <location>
        <begin position="96"/>
        <end position="118"/>
    </location>
</feature>
<dbReference type="AlphaFoldDB" id="A0AAD8VPF2"/>
<protein>
    <recommendedName>
        <fullName evidence="2">DUF6598 domain-containing protein</fullName>
    </recommendedName>
</protein>
<evidence type="ECO:0000259" key="2">
    <source>
        <dbReference type="Pfam" id="PF20241"/>
    </source>
</evidence>
<sequence length="222" mass="25414">MGSTDGDSHESWAWWLDALEAMRRTYSIPMEAREERIRADVEDTRRKEEAAAAASVGAAKKSWWNNRRAAVTKMETAGHPEAAAYRKRLNEEHSEMWERRAAEESQVNEEGWSSDPEARGAASYRRKWNCVWADPATFEDTTDIPAMRYTDEPAPGPYDRPTGTLQIFSVKVTETAQELQWPLDVYGLIAIRDQLLSRERNIIFARSRDNCQTITKEVVCSI</sequence>
<name>A0AAD8VPF2_LOLMU</name>
<dbReference type="Proteomes" id="UP001231189">
    <property type="component" value="Unassembled WGS sequence"/>
</dbReference>
<dbReference type="Pfam" id="PF20241">
    <property type="entry name" value="DUF6598"/>
    <property type="match status" value="1"/>
</dbReference>